<dbReference type="GO" id="GO:0004553">
    <property type="term" value="F:hydrolase activity, hydrolyzing O-glycosyl compounds"/>
    <property type="evidence" value="ECO:0007669"/>
    <property type="project" value="InterPro"/>
</dbReference>
<evidence type="ECO:0000256" key="4">
    <source>
        <dbReference type="ARBA" id="ARBA00023157"/>
    </source>
</evidence>
<dbReference type="Gene3D" id="2.60.40.10">
    <property type="entry name" value="Immunoglobulins"/>
    <property type="match status" value="1"/>
</dbReference>
<protein>
    <submittedName>
        <fullName evidence="9">Hydrolase</fullName>
    </submittedName>
</protein>
<keyword evidence="10" id="KW-1185">Reference proteome</keyword>
<dbReference type="GO" id="GO:0005975">
    <property type="term" value="P:carbohydrate metabolic process"/>
    <property type="evidence" value="ECO:0007669"/>
    <property type="project" value="InterPro"/>
</dbReference>
<reference evidence="9" key="1">
    <citation type="submission" date="2021-01" db="EMBL/GenBank/DDBJ databases">
        <title>Whole genome shotgun sequence of Actinoplanes siamensis NBRC 109076.</title>
        <authorList>
            <person name="Komaki H."/>
            <person name="Tamura T."/>
        </authorList>
    </citation>
    <scope>NUCLEOTIDE SEQUENCE</scope>
    <source>
        <strain evidence="9">NBRC 109076</strain>
    </source>
</reference>
<evidence type="ECO:0000256" key="5">
    <source>
        <dbReference type="ARBA" id="ARBA00023295"/>
    </source>
</evidence>
<proteinExistence type="inferred from homology"/>
<name>A0A919KA80_9ACTN</name>
<dbReference type="Gene3D" id="2.60.120.260">
    <property type="entry name" value="Galactose-binding domain-like"/>
    <property type="match status" value="1"/>
</dbReference>
<evidence type="ECO:0000313" key="10">
    <source>
        <dbReference type="Proteomes" id="UP000629619"/>
    </source>
</evidence>
<feature type="chain" id="PRO_5037586660" evidence="7">
    <location>
        <begin position="29"/>
        <end position="1073"/>
    </location>
</feature>
<dbReference type="SUPFAM" id="SSF49785">
    <property type="entry name" value="Galactose-binding domain-like"/>
    <property type="match status" value="1"/>
</dbReference>
<keyword evidence="5" id="KW-0326">Glycosidase</keyword>
<evidence type="ECO:0000256" key="6">
    <source>
        <dbReference type="SAM" id="MobiDB-lite"/>
    </source>
</evidence>
<dbReference type="RefSeq" id="WP_203676322.1">
    <property type="nucleotide sequence ID" value="NZ_BOMW01000004.1"/>
</dbReference>
<dbReference type="SUPFAM" id="SSF51445">
    <property type="entry name" value="(Trans)glycosidases"/>
    <property type="match status" value="1"/>
</dbReference>
<dbReference type="InterPro" id="IPR008979">
    <property type="entry name" value="Galactose-bd-like_sf"/>
</dbReference>
<dbReference type="InterPro" id="IPR017853">
    <property type="entry name" value="GH"/>
</dbReference>
<dbReference type="InterPro" id="IPR006104">
    <property type="entry name" value="Glyco_hydro_2_N"/>
</dbReference>
<dbReference type="InterPro" id="IPR006558">
    <property type="entry name" value="LamG-like"/>
</dbReference>
<dbReference type="Gene3D" id="3.90.182.10">
    <property type="entry name" value="Toxin - Anthrax Protective Antigen,domain 1"/>
    <property type="match status" value="1"/>
</dbReference>
<dbReference type="SUPFAM" id="SSF49899">
    <property type="entry name" value="Concanavalin A-like lectins/glucanases"/>
    <property type="match status" value="1"/>
</dbReference>
<dbReference type="SUPFAM" id="SSF49303">
    <property type="entry name" value="beta-Galactosidase/glucuronidase domain"/>
    <property type="match status" value="1"/>
</dbReference>
<keyword evidence="2 7" id="KW-0732">Signal</keyword>
<comment type="caution">
    <text evidence="9">The sequence shown here is derived from an EMBL/GenBank/DDBJ whole genome shotgun (WGS) entry which is preliminary data.</text>
</comment>
<dbReference type="SMART" id="SM00560">
    <property type="entry name" value="LamGL"/>
    <property type="match status" value="1"/>
</dbReference>
<dbReference type="Pfam" id="PF00703">
    <property type="entry name" value="Glyco_hydro_2"/>
    <property type="match status" value="1"/>
</dbReference>
<dbReference type="EMBL" id="BOMW01000004">
    <property type="protein sequence ID" value="GIF02690.1"/>
    <property type="molecule type" value="Genomic_DNA"/>
</dbReference>
<feature type="region of interest" description="Disordered" evidence="6">
    <location>
        <begin position="862"/>
        <end position="896"/>
    </location>
</feature>
<dbReference type="InterPro" id="IPR013320">
    <property type="entry name" value="ConA-like_dom_sf"/>
</dbReference>
<keyword evidence="4" id="KW-1015">Disulfide bond</keyword>
<organism evidence="9 10">
    <name type="scientific">Actinoplanes siamensis</name>
    <dbReference type="NCBI Taxonomy" id="1223317"/>
    <lineage>
        <taxon>Bacteria</taxon>
        <taxon>Bacillati</taxon>
        <taxon>Actinomycetota</taxon>
        <taxon>Actinomycetes</taxon>
        <taxon>Micromonosporales</taxon>
        <taxon>Micromonosporaceae</taxon>
        <taxon>Actinoplanes</taxon>
    </lineage>
</organism>
<comment type="similarity">
    <text evidence="1">Belongs to the glycosyl hydrolase 2 family.</text>
</comment>
<evidence type="ECO:0000313" key="9">
    <source>
        <dbReference type="EMBL" id="GIF02690.1"/>
    </source>
</evidence>
<evidence type="ECO:0000256" key="1">
    <source>
        <dbReference type="ARBA" id="ARBA00007401"/>
    </source>
</evidence>
<dbReference type="PANTHER" id="PTHR42732">
    <property type="entry name" value="BETA-GALACTOSIDASE"/>
    <property type="match status" value="1"/>
</dbReference>
<dbReference type="InterPro" id="IPR037524">
    <property type="entry name" value="PA14/GLEYA"/>
</dbReference>
<feature type="domain" description="PA14" evidence="8">
    <location>
        <begin position="44"/>
        <end position="188"/>
    </location>
</feature>
<feature type="signal peptide" evidence="7">
    <location>
        <begin position="1"/>
        <end position="28"/>
    </location>
</feature>
<keyword evidence="3 9" id="KW-0378">Hydrolase</keyword>
<dbReference type="SUPFAM" id="SSF56988">
    <property type="entry name" value="Anthrax protective antigen"/>
    <property type="match status" value="1"/>
</dbReference>
<sequence>MPRSPWRAPLLAVLLVLSLLVVPAAAQAAPSEARAARAGAQAAVTVHGLKGEYFRMSAPGARDFAQLGGVSLDPNIDLSDLTGSFQSFLGRTEHTTARWTGKLTAPATGDYTFSMIGDNGFRFSLDEKPVIDHWVGDWDVEQTSAPVHLVAGESHDVRVEMFQDVGGANLFLRWSAAGLARQIVPESAFTPPDDFPVFPVSFEVGADGRKVAATFDAPVTAVAQTTAHLVVEADTTPMPVSSVTRSGTKLTVTLAQPIQAGQKVRISYDGNGGLAVGGETVPQIVRSATNRSSHRLTTPWADKLDERHPLPEYPRPQLVRDDWLNLNGPWEFAGATAAEQPVFGRKLGEQIIVPFPVESQLSGIERRESHMFYRKLVTVPKSWRIGSGQRLKLNFGAVDYQAEVYVNGTLVTEHTGGYTAFTADITDALRGRGQQEILVEVTDVTGPDQPKGKQSLNPGGIVYTPSSGIWQTVWLEPVADAGIDAVVTTPDLATSSLKVTVTSASAKAGARVTAVARDSTGRKVGTVSGGVGTQLSLPIARPHLWTPDDPYLYDLDVTLGRDSVGSYFGMRSVAVRDVGGFPKLVLNGKPIFSLATLDQGFFPDGLYTAPSDSALRFDLVETKKLGFNAVRKHIKVEPARWYRHADELGLLVWQDFVSADITGTAGQQAWYNQGREMMDQLHDSPSVIGWVVFNEGWGEWDRTATGQITEQVKAADPSRIVNAHSGVNCCASKGDSGKGDVIDHHDYNNTDPAYPDATRIAMDGEHGGFTLRTPGHMWPGTPAVIYSGVADKAALTAKYVDNTERFYLEAAGAELSGSVYTQITDLETELNGLWTYDRREIKVDPAAVRAVNRKVIAAGANPTSPADFPGHGDWSLDEGAGTVAKDSGGGSDLTLTGNTAWTPGVTGSALRFDGDGDYADTAAPVVDTTKDYTIAAWVTLDKLPGNYATAVSQDGRRVENPFYLQYGQGAFAFSTPGGNRARLAVTPDLNRWYHLVGVRDHATGEIRLFVDGKRVATTTAGPGVVSTGPLSVGRAKYAGNRTDYWSGAVDQVHAFGRALTDEEIGSLYAAEAR</sequence>
<dbReference type="InterPro" id="IPR036156">
    <property type="entry name" value="Beta-gal/glucu_dom_sf"/>
</dbReference>
<dbReference type="Pfam" id="PF07691">
    <property type="entry name" value="PA14"/>
    <property type="match status" value="1"/>
</dbReference>
<dbReference type="SMART" id="SM00758">
    <property type="entry name" value="PA14"/>
    <property type="match status" value="1"/>
</dbReference>
<evidence type="ECO:0000256" key="2">
    <source>
        <dbReference type="ARBA" id="ARBA00022729"/>
    </source>
</evidence>
<dbReference type="PANTHER" id="PTHR42732:SF2">
    <property type="entry name" value="BETA-MANNOSIDASE"/>
    <property type="match status" value="1"/>
</dbReference>
<evidence type="ECO:0000259" key="8">
    <source>
        <dbReference type="PROSITE" id="PS51820"/>
    </source>
</evidence>
<dbReference type="InterPro" id="IPR013783">
    <property type="entry name" value="Ig-like_fold"/>
</dbReference>
<dbReference type="AlphaFoldDB" id="A0A919KA80"/>
<evidence type="ECO:0000256" key="3">
    <source>
        <dbReference type="ARBA" id="ARBA00022801"/>
    </source>
</evidence>
<dbReference type="InterPro" id="IPR011658">
    <property type="entry name" value="PA14_dom"/>
</dbReference>
<dbReference type="InterPro" id="IPR051913">
    <property type="entry name" value="GH2_Domain-Containing"/>
</dbReference>
<dbReference type="Proteomes" id="UP000629619">
    <property type="component" value="Unassembled WGS sequence"/>
</dbReference>
<dbReference type="Pfam" id="PF02837">
    <property type="entry name" value="Glyco_hydro_2_N"/>
    <property type="match status" value="1"/>
</dbReference>
<dbReference type="InterPro" id="IPR006102">
    <property type="entry name" value="Ig-like_GH2"/>
</dbReference>
<dbReference type="PROSITE" id="PS51820">
    <property type="entry name" value="PA14"/>
    <property type="match status" value="1"/>
</dbReference>
<gene>
    <name evidence="9" type="ORF">Asi03nite_02280</name>
</gene>
<evidence type="ECO:0000256" key="7">
    <source>
        <dbReference type="SAM" id="SignalP"/>
    </source>
</evidence>
<dbReference type="Gene3D" id="3.20.20.80">
    <property type="entry name" value="Glycosidases"/>
    <property type="match status" value="1"/>
</dbReference>
<dbReference type="Pfam" id="PF13385">
    <property type="entry name" value="Laminin_G_3"/>
    <property type="match status" value="1"/>
</dbReference>
<accession>A0A919KA80</accession>
<dbReference type="Gene3D" id="2.60.120.200">
    <property type="match status" value="1"/>
</dbReference>